<comment type="caution">
    <text evidence="3">The sequence shown here is derived from an EMBL/GenBank/DDBJ whole genome shotgun (WGS) entry which is preliminary data.</text>
</comment>
<protein>
    <submittedName>
        <fullName evidence="3">SDR family oxidoreductase</fullName>
    </submittedName>
</protein>
<evidence type="ECO:0000256" key="2">
    <source>
        <dbReference type="ARBA" id="ARBA00023002"/>
    </source>
</evidence>
<comment type="similarity">
    <text evidence="1">Belongs to the short-chain dehydrogenases/reductases (SDR) family.</text>
</comment>
<evidence type="ECO:0000313" key="4">
    <source>
        <dbReference type="Proteomes" id="UP000271678"/>
    </source>
</evidence>
<dbReference type="EMBL" id="RJJQ01000010">
    <property type="protein sequence ID" value="RNI21642.1"/>
    <property type="molecule type" value="Genomic_DNA"/>
</dbReference>
<dbReference type="InterPro" id="IPR020904">
    <property type="entry name" value="Sc_DH/Rdtase_CS"/>
</dbReference>
<dbReference type="GO" id="GO:0016491">
    <property type="term" value="F:oxidoreductase activity"/>
    <property type="evidence" value="ECO:0007669"/>
    <property type="project" value="UniProtKB-KW"/>
</dbReference>
<dbReference type="PRINTS" id="PR00081">
    <property type="entry name" value="GDHRDH"/>
</dbReference>
<sequence length="290" mass="30467">MAQHATLSKRLVSVHPHHAEGAIVPTPLTSWQGQRVVVTGAARGIGAAIAERLHQLGAHVVAVDLLEAALQETANTLGIRSIPVDLGTEQGVSDAIEGALAQLGDIDVWVGNAGVARGSGLTAPDADWELSWQVNVLAHVRAARLLVPRWLERGSGRFIVTASAAGLLTVLGQPAYAVTKHGAEAFAEWLAASYGHRGIDVHAICPQGVRTDMYPGPGEDPLAGTIGHDGTLEPADVAEALVQAVAHGDFLVLPHPEVADYFALRATDTDRWLRGMQRLQARADGQGAAR</sequence>
<dbReference type="OrthoDB" id="210852at2"/>
<dbReference type="PANTHER" id="PTHR43669:SF3">
    <property type="entry name" value="ALCOHOL DEHYDROGENASE, PUTATIVE (AFU_ORTHOLOGUE AFUA_3G03445)-RELATED"/>
    <property type="match status" value="1"/>
</dbReference>
<dbReference type="PANTHER" id="PTHR43669">
    <property type="entry name" value="5-KETO-D-GLUCONATE 5-REDUCTASE"/>
    <property type="match status" value="1"/>
</dbReference>
<keyword evidence="4" id="KW-1185">Reference proteome</keyword>
<dbReference type="Gene3D" id="3.40.50.720">
    <property type="entry name" value="NAD(P)-binding Rossmann-like Domain"/>
    <property type="match status" value="1"/>
</dbReference>
<dbReference type="CDD" id="cd05233">
    <property type="entry name" value="SDR_c"/>
    <property type="match status" value="1"/>
</dbReference>
<keyword evidence="2" id="KW-0560">Oxidoreductase</keyword>
<dbReference type="Pfam" id="PF00106">
    <property type="entry name" value="adh_short"/>
    <property type="match status" value="1"/>
</dbReference>
<reference evidence="3 4" key="1">
    <citation type="submission" date="2018-11" db="EMBL/GenBank/DDBJ databases">
        <title>Draft genome of Simplicispira Flexivirga sp. BO-16.</title>
        <authorList>
            <person name="Im W.T."/>
        </authorList>
    </citation>
    <scope>NUCLEOTIDE SEQUENCE [LARGE SCALE GENOMIC DNA]</scope>
    <source>
        <strain evidence="3 4">BO-16</strain>
    </source>
</reference>
<dbReference type="PROSITE" id="PS00061">
    <property type="entry name" value="ADH_SHORT"/>
    <property type="match status" value="1"/>
</dbReference>
<proteinExistence type="inferred from homology"/>
<organism evidence="3 4">
    <name type="scientific">Flexivirga caeni</name>
    <dbReference type="NCBI Taxonomy" id="2294115"/>
    <lineage>
        <taxon>Bacteria</taxon>
        <taxon>Bacillati</taxon>
        <taxon>Actinomycetota</taxon>
        <taxon>Actinomycetes</taxon>
        <taxon>Micrococcales</taxon>
        <taxon>Dermacoccaceae</taxon>
        <taxon>Flexivirga</taxon>
    </lineage>
</organism>
<evidence type="ECO:0000313" key="3">
    <source>
        <dbReference type="EMBL" id="RNI21642.1"/>
    </source>
</evidence>
<accession>A0A3M9M7Z6</accession>
<dbReference type="InterPro" id="IPR036291">
    <property type="entry name" value="NAD(P)-bd_dom_sf"/>
</dbReference>
<name>A0A3M9M7Z6_9MICO</name>
<dbReference type="AlphaFoldDB" id="A0A3M9M7Z6"/>
<dbReference type="Proteomes" id="UP000271678">
    <property type="component" value="Unassembled WGS sequence"/>
</dbReference>
<dbReference type="SUPFAM" id="SSF51735">
    <property type="entry name" value="NAD(P)-binding Rossmann-fold domains"/>
    <property type="match status" value="1"/>
</dbReference>
<gene>
    <name evidence="3" type="ORF">EFY87_10845</name>
</gene>
<evidence type="ECO:0000256" key="1">
    <source>
        <dbReference type="ARBA" id="ARBA00006484"/>
    </source>
</evidence>
<dbReference type="InterPro" id="IPR002347">
    <property type="entry name" value="SDR_fam"/>
</dbReference>